<gene>
    <name evidence="19" type="ORF">DUI87_19420</name>
</gene>
<feature type="domain" description="Reverse transcriptase" evidence="17">
    <location>
        <begin position="677"/>
        <end position="866"/>
    </location>
</feature>
<proteinExistence type="inferred from homology"/>
<dbReference type="PROSITE" id="PS50879">
    <property type="entry name" value="RNASE_H_1"/>
    <property type="match status" value="2"/>
</dbReference>
<dbReference type="Pfam" id="PF00075">
    <property type="entry name" value="RNase_H"/>
    <property type="match status" value="2"/>
</dbReference>
<dbReference type="GO" id="GO:0004190">
    <property type="term" value="F:aspartic-type endopeptidase activity"/>
    <property type="evidence" value="ECO:0007669"/>
    <property type="project" value="InterPro"/>
</dbReference>
<organism evidence="19 20">
    <name type="scientific">Hirundo rustica rustica</name>
    <dbReference type="NCBI Taxonomy" id="333673"/>
    <lineage>
        <taxon>Eukaryota</taxon>
        <taxon>Metazoa</taxon>
        <taxon>Chordata</taxon>
        <taxon>Craniata</taxon>
        <taxon>Vertebrata</taxon>
        <taxon>Euteleostomi</taxon>
        <taxon>Archelosauria</taxon>
        <taxon>Archosauria</taxon>
        <taxon>Dinosauria</taxon>
        <taxon>Saurischia</taxon>
        <taxon>Theropoda</taxon>
        <taxon>Coelurosauria</taxon>
        <taxon>Aves</taxon>
        <taxon>Neognathae</taxon>
        <taxon>Neoaves</taxon>
        <taxon>Telluraves</taxon>
        <taxon>Australaves</taxon>
        <taxon>Passeriformes</taxon>
        <taxon>Sylvioidea</taxon>
        <taxon>Hirundinidae</taxon>
        <taxon>Hirundo</taxon>
    </lineage>
</organism>
<dbReference type="OrthoDB" id="9350948at2759"/>
<evidence type="ECO:0000256" key="5">
    <source>
        <dbReference type="ARBA" id="ARBA00022722"/>
    </source>
</evidence>
<dbReference type="Gene3D" id="1.10.287.210">
    <property type="match status" value="2"/>
</dbReference>
<dbReference type="Pfam" id="PF06817">
    <property type="entry name" value="RVT_thumb"/>
    <property type="match status" value="1"/>
</dbReference>
<keyword evidence="5" id="KW-0540">Nuclease</keyword>
<feature type="region of interest" description="Disordered" evidence="13">
    <location>
        <begin position="507"/>
        <end position="536"/>
    </location>
</feature>
<evidence type="ECO:0000256" key="9">
    <source>
        <dbReference type="ARBA" id="ARBA00022918"/>
    </source>
</evidence>
<keyword evidence="12" id="KW-0863">Zinc-finger</keyword>
<evidence type="ECO:0000256" key="2">
    <source>
        <dbReference type="ARBA" id="ARBA00012180"/>
    </source>
</evidence>
<evidence type="ECO:0000256" key="7">
    <source>
        <dbReference type="ARBA" id="ARBA00022759"/>
    </source>
</evidence>
<dbReference type="InterPro" id="IPR017856">
    <property type="entry name" value="Integrase-like_N"/>
</dbReference>
<dbReference type="SUPFAM" id="SSF56672">
    <property type="entry name" value="DNA/RNA polymerases"/>
    <property type="match status" value="2"/>
</dbReference>
<evidence type="ECO:0000256" key="10">
    <source>
        <dbReference type="ARBA" id="ARBA00023125"/>
    </source>
</evidence>
<comment type="similarity">
    <text evidence="1">Belongs to the beta type-B retroviral polymerase family. HERV class-II K(HML-2) pol subfamily.</text>
</comment>
<feature type="domain" description="Reverse transcriptase" evidence="17">
    <location>
        <begin position="176"/>
        <end position="367"/>
    </location>
</feature>
<dbReference type="SUPFAM" id="SSF58069">
    <property type="entry name" value="Virus ectodomain"/>
    <property type="match status" value="2"/>
</dbReference>
<name>A0A3M0JSS4_HIRRU</name>
<reference evidence="19 20" key="1">
    <citation type="submission" date="2018-07" db="EMBL/GenBank/DDBJ databases">
        <title>A high quality draft genome assembly of the barn swallow (H. rustica rustica).</title>
        <authorList>
            <person name="Formenti G."/>
            <person name="Chiara M."/>
            <person name="Poveda L."/>
            <person name="Francoijs K.-J."/>
            <person name="Bonisoli-Alquati A."/>
            <person name="Canova L."/>
            <person name="Gianfranceschi L."/>
            <person name="Horner D.S."/>
            <person name="Saino N."/>
        </authorList>
    </citation>
    <scope>NUCLEOTIDE SEQUENCE [LARGE SCALE GENOMIC DNA]</scope>
    <source>
        <strain evidence="19">Chelidonia</strain>
        <tissue evidence="19">Blood</tissue>
    </source>
</reference>
<sequence>MYHPEEPIVNFEVGPHHEEFEFLVDIGADRSSVNKLPVGVTIGGITCEVMGAEGKPFTAPIIEKIEIRGNSKLVIADFIYLPNLDNNLLGRDLQVQLGVGVIPEGGRMRVKIMKLTAEDLNKIHPEVWAEGGKTGLLNITPIKVEMQPGIPPIRVKQYPISSEGKRGLATIIEQLLKENILEPCMSPHNTPILAVKKAEGKYRLVQDLREINKVTITRHPVVPNPYTLLSQIPCEHAWFTIIDLKDAFWACPLAEESRDWFAFEWEHPETRRRQQLRWTRLPQGFTESPNLFGQALEGLLEQFRPSGQVQILQYVDDLLISGENEIEFLSGEPLQELEHDCLELMNYQTKVREDLESTPLPYGRRLFTDGSSRVLEGKRVSGYAIVEGLTEESIKIVEKGKLPPSWSAQLCEIYAVKRGLDLLEGDKGTIYTDSRYAYGIVHTFGKIWEERGYLNSKGKDLAHKEMIKSVLTSLLKPIEIAVVHVKGHQKENTFEGRGNQIADQEAKRAALNPKEPVKTLTLSTAPEGEEKQGEPKYDKTELKLIEELNMQRGEHGEWITSDDHISYQLAQTRAVVYQIRLAVDYLLADEGGICGKFNSSECCLEIDDKARNPTLARERRVSPFKSQGDKFTVRATAAYPPPPIKLTWKSSDPVWVEQWLLSKPRIDALLNLVDRELQKGHVEPSTSPWNTPVFVIPKRSGEGFRLLHDLCEVNKKIQPMGPVQTSLPMSSMIPKGQPCAVLDIKDCFFSIPLHDEDKERFAFSIVFPNSQCPNLRFQWRVLPQRMVNSPTICQITVDRALEPVRRSDPTVTIVQYMDDILIAAPSASQVDGAVSTVSETLKTNGFEIASTKIKKGPCVTFLGVGISSSYITPPQVKIHRDIKTLHDMQQLVGSLQWLRNIVLIPPEVMDPLNDLLKGKYSWEQKTLTPEATRSHDFIEQQMSRSTLTRWDAGAPTDLYVHFTKKGGVGVLAQGPPDKAQPILWVALGKPSRAFSPGIECLGNLIMKGRKLALKHLGAEPTKIYLPFRKQLSAQSTTISEHLAMALAGFGGEIRYAAKPPWTQLLAIIDIDLPPKIVDQPQPGPTIFTDASSLTSTAAAVWQSGEQWQCIKTTDPTLSVQQLEAAAVVLACGLFPEEHLSIVTDSIFVARLCLAMSGPGVAVSTVAMMLEEALFLRKGTISVIHVNSHNPVKGFFQIGNDKADAAAKRLWMLRDARQLHEFLHIRAKALAKKCGISTTDAKHVVATCPHCQKSPLWSSEVNPRGLKTSEIWQTDFTLSDNPHNCKWDTPQREITLSQVTGRGKCFGSVTSAKQMGNICTEFIQLSQKTVLIVPRVLYHQEEEMYRFLEETIQLHKREVITGITIAMLLGLGAAGTATGVSALVTQQQGLSQLQMTIDEDLLRIEKSISSLEESISSLSEVVLQNRRGLDLLLMQQGGLCAALREECCFYADHTGVVRDSMAELRERLAQIKREREAQQGWFESWFNQSPWLATLVPTLIGPLTMILLTLIFGPCILNKLVSFVRSRLEKVDILFVERMQLP</sequence>
<dbReference type="PROSITE" id="PS50876">
    <property type="entry name" value="ZF_INTEGRASE"/>
    <property type="match status" value="1"/>
</dbReference>
<dbReference type="Gene3D" id="3.30.70.270">
    <property type="match status" value="3"/>
</dbReference>
<evidence type="ECO:0000256" key="14">
    <source>
        <dbReference type="SAM" id="Phobius"/>
    </source>
</evidence>
<dbReference type="InterPro" id="IPR001995">
    <property type="entry name" value="Peptidase_A2_cat"/>
</dbReference>
<dbReference type="InterPro" id="IPR018154">
    <property type="entry name" value="TLV/ENV_coat_polyprotein"/>
</dbReference>
<keyword evidence="14" id="KW-1133">Transmembrane helix</keyword>
<dbReference type="InterPro" id="IPR003308">
    <property type="entry name" value="Integrase_Zn-bd_dom_N"/>
</dbReference>
<dbReference type="GO" id="GO:0008270">
    <property type="term" value="F:zinc ion binding"/>
    <property type="evidence" value="ECO:0007669"/>
    <property type="project" value="UniProtKB-KW"/>
</dbReference>
<dbReference type="Gene3D" id="3.30.420.10">
    <property type="entry name" value="Ribonuclease H-like superfamily/Ribonuclease H"/>
    <property type="match status" value="2"/>
</dbReference>
<dbReference type="SUPFAM" id="SSF50630">
    <property type="entry name" value="Acid proteases"/>
    <property type="match status" value="1"/>
</dbReference>
<keyword evidence="12" id="KW-0862">Zinc</keyword>
<evidence type="ECO:0000256" key="8">
    <source>
        <dbReference type="ARBA" id="ARBA00022801"/>
    </source>
</evidence>
<feature type="domain" description="Peptidase A2" evidence="15">
    <location>
        <begin position="20"/>
        <end position="93"/>
    </location>
</feature>
<keyword evidence="14" id="KW-0472">Membrane</keyword>
<dbReference type="PROSITE" id="PS50175">
    <property type="entry name" value="ASP_PROT_RETROV"/>
    <property type="match status" value="1"/>
</dbReference>
<dbReference type="Pfam" id="PF02022">
    <property type="entry name" value="Integrase_Zn"/>
    <property type="match status" value="1"/>
</dbReference>
<evidence type="ECO:0000259" key="15">
    <source>
        <dbReference type="PROSITE" id="PS50175"/>
    </source>
</evidence>
<dbReference type="GO" id="GO:0003677">
    <property type="term" value="F:DNA binding"/>
    <property type="evidence" value="ECO:0007669"/>
    <property type="project" value="UniProtKB-KW"/>
</dbReference>
<dbReference type="CDD" id="cd09851">
    <property type="entry name" value="HTLV-1-like_HR1-HR2"/>
    <property type="match status" value="1"/>
</dbReference>
<keyword evidence="8" id="KW-0378">Hydrolase</keyword>
<accession>A0A3M0JSS4</accession>
<dbReference type="PROSITE" id="PS50878">
    <property type="entry name" value="RT_POL"/>
    <property type="match status" value="2"/>
</dbReference>
<evidence type="ECO:0000256" key="13">
    <source>
        <dbReference type="SAM" id="MobiDB-lite"/>
    </source>
</evidence>
<keyword evidence="6" id="KW-0479">Metal-binding</keyword>
<feature type="domain" description="Integrase-type" evidence="16">
    <location>
        <begin position="1210"/>
        <end position="1251"/>
    </location>
</feature>
<keyword evidence="4" id="KW-0548">Nucleotidyltransferase</keyword>
<dbReference type="Gene3D" id="1.10.10.200">
    <property type="match status" value="1"/>
</dbReference>
<evidence type="ECO:0000256" key="12">
    <source>
        <dbReference type="PROSITE-ProRule" id="PRU00450"/>
    </source>
</evidence>
<dbReference type="STRING" id="333673.A0A3M0JSS4"/>
<dbReference type="SUPFAM" id="SSF46919">
    <property type="entry name" value="N-terminal Zn binding domain of HIV integrase"/>
    <property type="match status" value="1"/>
</dbReference>
<dbReference type="InterPro" id="IPR036397">
    <property type="entry name" value="RNaseH_sf"/>
</dbReference>
<dbReference type="PANTHER" id="PTHR41694:SF3">
    <property type="entry name" value="RNA-DIRECTED DNA POLYMERASE-RELATED"/>
    <property type="match status" value="1"/>
</dbReference>
<dbReference type="GO" id="GO:0006310">
    <property type="term" value="P:DNA recombination"/>
    <property type="evidence" value="ECO:0007669"/>
    <property type="project" value="UniProtKB-KW"/>
</dbReference>
<feature type="domain" description="RNase H type-1" evidence="18">
    <location>
        <begin position="1080"/>
        <end position="1211"/>
    </location>
</feature>
<keyword evidence="3" id="KW-0808">Transferase</keyword>
<dbReference type="EC" id="3.1.26.4" evidence="2"/>
<dbReference type="Proteomes" id="UP000269221">
    <property type="component" value="Unassembled WGS sequence"/>
</dbReference>
<evidence type="ECO:0000256" key="1">
    <source>
        <dbReference type="ARBA" id="ARBA00010879"/>
    </source>
</evidence>
<keyword evidence="7" id="KW-0255">Endonuclease</keyword>
<evidence type="ECO:0000313" key="20">
    <source>
        <dbReference type="Proteomes" id="UP000269221"/>
    </source>
</evidence>
<dbReference type="InterPro" id="IPR043502">
    <property type="entry name" value="DNA/RNA_pol_sf"/>
</dbReference>
<protein>
    <recommendedName>
        <fullName evidence="2">ribonuclease H</fullName>
        <ecNumber evidence="2">3.1.26.4</ecNumber>
    </recommendedName>
</protein>
<dbReference type="InterPro" id="IPR002156">
    <property type="entry name" value="RNaseH_domain"/>
</dbReference>
<keyword evidence="14" id="KW-0812">Transmembrane</keyword>
<evidence type="ECO:0000256" key="4">
    <source>
        <dbReference type="ARBA" id="ARBA00022695"/>
    </source>
</evidence>
<dbReference type="Gene3D" id="2.40.70.10">
    <property type="entry name" value="Acid Proteases"/>
    <property type="match status" value="1"/>
</dbReference>
<dbReference type="GO" id="GO:0006508">
    <property type="term" value="P:proteolysis"/>
    <property type="evidence" value="ECO:0007669"/>
    <property type="project" value="InterPro"/>
</dbReference>
<evidence type="ECO:0000256" key="11">
    <source>
        <dbReference type="ARBA" id="ARBA00023172"/>
    </source>
</evidence>
<evidence type="ECO:0000259" key="18">
    <source>
        <dbReference type="PROSITE" id="PS50879"/>
    </source>
</evidence>
<evidence type="ECO:0000313" key="19">
    <source>
        <dbReference type="EMBL" id="RMC04083.1"/>
    </source>
</evidence>
<dbReference type="CDD" id="cd09273">
    <property type="entry name" value="RNase_HI_RT_Bel"/>
    <property type="match status" value="1"/>
</dbReference>
<feature type="domain" description="RNase H type-1" evidence="18">
    <location>
        <begin position="360"/>
        <end position="511"/>
    </location>
</feature>
<dbReference type="PANTHER" id="PTHR41694">
    <property type="entry name" value="ENDOGENOUS RETROVIRUS GROUP K MEMBER POL PROTEIN"/>
    <property type="match status" value="1"/>
</dbReference>
<keyword evidence="20" id="KW-1185">Reference proteome</keyword>
<dbReference type="Pfam" id="PF00078">
    <property type="entry name" value="RVT_1"/>
    <property type="match status" value="2"/>
</dbReference>
<evidence type="ECO:0000259" key="17">
    <source>
        <dbReference type="PROSITE" id="PS50878"/>
    </source>
</evidence>
<evidence type="ECO:0000256" key="6">
    <source>
        <dbReference type="ARBA" id="ARBA00022723"/>
    </source>
</evidence>
<dbReference type="InterPro" id="IPR010661">
    <property type="entry name" value="RVT_thumb"/>
</dbReference>
<dbReference type="InterPro" id="IPR000477">
    <property type="entry name" value="RT_dom"/>
</dbReference>
<dbReference type="InterPro" id="IPR043128">
    <property type="entry name" value="Rev_trsase/Diguanyl_cyclase"/>
</dbReference>
<dbReference type="Pfam" id="PF00429">
    <property type="entry name" value="TLV_coat"/>
    <property type="match status" value="1"/>
</dbReference>
<evidence type="ECO:0000259" key="16">
    <source>
        <dbReference type="PROSITE" id="PS50876"/>
    </source>
</evidence>
<dbReference type="SUPFAM" id="SSF53098">
    <property type="entry name" value="Ribonuclease H-like"/>
    <property type="match status" value="1"/>
</dbReference>
<dbReference type="GO" id="GO:0004523">
    <property type="term" value="F:RNA-DNA hybrid ribonuclease activity"/>
    <property type="evidence" value="ECO:0007669"/>
    <property type="project" value="UniProtKB-EC"/>
</dbReference>
<comment type="caution">
    <text evidence="19">The sequence shown here is derived from an EMBL/GenBank/DDBJ whole genome shotgun (WGS) entry which is preliminary data.</text>
</comment>
<dbReference type="EMBL" id="QRBI01000127">
    <property type="protein sequence ID" value="RMC04083.1"/>
    <property type="molecule type" value="Genomic_DNA"/>
</dbReference>
<feature type="transmembrane region" description="Helical" evidence="14">
    <location>
        <begin position="1490"/>
        <end position="1516"/>
    </location>
</feature>
<dbReference type="GO" id="GO:0003964">
    <property type="term" value="F:RNA-directed DNA polymerase activity"/>
    <property type="evidence" value="ECO:0007669"/>
    <property type="project" value="UniProtKB-KW"/>
</dbReference>
<keyword evidence="10" id="KW-0238">DNA-binding</keyword>
<keyword evidence="11" id="KW-0233">DNA recombination</keyword>
<dbReference type="InterPro" id="IPR012337">
    <property type="entry name" value="RNaseH-like_sf"/>
</dbReference>
<dbReference type="Gene3D" id="3.10.10.10">
    <property type="entry name" value="HIV Type 1 Reverse Transcriptase, subunit A, domain 1"/>
    <property type="match status" value="2"/>
</dbReference>
<keyword evidence="9" id="KW-0695">RNA-directed DNA polymerase</keyword>
<evidence type="ECO:0000256" key="3">
    <source>
        <dbReference type="ARBA" id="ARBA00022679"/>
    </source>
</evidence>
<dbReference type="InterPro" id="IPR021109">
    <property type="entry name" value="Peptidase_aspartic_dom_sf"/>
</dbReference>